<dbReference type="Gene3D" id="3.30.2010.10">
    <property type="entry name" value="Metalloproteases ('zincins'), catalytic domain"/>
    <property type="match status" value="1"/>
</dbReference>
<evidence type="ECO:0000259" key="1">
    <source>
        <dbReference type="Pfam" id="PF05569"/>
    </source>
</evidence>
<gene>
    <name evidence="2" type="ORF">DIZ79_07335</name>
</gene>
<organism evidence="2 3">
    <name type="scientific">endosymbiont of Lamellibrachia luymesi</name>
    <dbReference type="NCBI Taxonomy" id="2200907"/>
    <lineage>
        <taxon>Bacteria</taxon>
        <taxon>Pseudomonadati</taxon>
        <taxon>Pseudomonadota</taxon>
        <taxon>Gammaproteobacteria</taxon>
        <taxon>sulfur-oxidizing symbionts</taxon>
    </lineage>
</organism>
<sequence>MRIKKTPGKATPICLGWLRPRIFMSCGMLRRLNSSELGVVMAHEQSHARRRDALRLALASPLCQDSCPPGRMGLQ</sequence>
<dbReference type="Proteomes" id="UP000255508">
    <property type="component" value="Unassembled WGS sequence"/>
</dbReference>
<name>A0A370DXZ2_9GAMM</name>
<protein>
    <recommendedName>
        <fullName evidence="1">Peptidase M56 domain-containing protein</fullName>
    </recommendedName>
</protein>
<evidence type="ECO:0000313" key="3">
    <source>
        <dbReference type="Proteomes" id="UP000255508"/>
    </source>
</evidence>
<feature type="domain" description="Peptidase M56" evidence="1">
    <location>
        <begin position="3"/>
        <end position="58"/>
    </location>
</feature>
<dbReference type="Pfam" id="PF05569">
    <property type="entry name" value="Peptidase_M56"/>
    <property type="match status" value="1"/>
</dbReference>
<dbReference type="EMBL" id="QFXD01000137">
    <property type="protein sequence ID" value="RDH91072.1"/>
    <property type="molecule type" value="Genomic_DNA"/>
</dbReference>
<comment type="caution">
    <text evidence="2">The sequence shown here is derived from an EMBL/GenBank/DDBJ whole genome shotgun (WGS) entry which is preliminary data.</text>
</comment>
<accession>A0A370DXZ2</accession>
<dbReference type="AlphaFoldDB" id="A0A370DXZ2"/>
<reference evidence="2 3" key="1">
    <citation type="journal article" date="2018" name="ISME J.">
        <title>Endosymbiont genomes yield clues of tubeworm success.</title>
        <authorList>
            <person name="Li Y."/>
            <person name="Liles M.R."/>
            <person name="Halanych K.M."/>
        </authorList>
    </citation>
    <scope>NUCLEOTIDE SEQUENCE [LARGE SCALE GENOMIC DNA]</scope>
    <source>
        <strain evidence="2">A1422</strain>
    </source>
</reference>
<evidence type="ECO:0000313" key="2">
    <source>
        <dbReference type="EMBL" id="RDH91072.1"/>
    </source>
</evidence>
<proteinExistence type="predicted"/>
<dbReference type="InterPro" id="IPR008756">
    <property type="entry name" value="Peptidase_M56"/>
</dbReference>